<feature type="transmembrane region" description="Helical" evidence="5">
    <location>
        <begin position="267"/>
        <end position="287"/>
    </location>
</feature>
<feature type="domain" description="O-antigen ligase-related" evidence="6">
    <location>
        <begin position="138"/>
        <end position="278"/>
    </location>
</feature>
<sequence length="360" mass="39627">MTKAPISLDPYATSLALYKGLAYLMVIVSTALLVNRVERVRAMVILFVVSGAFQALYGAAENLFGERESLVFSVVLEEAATGSFIYKNHFANYLLLSLCLGIGLIVSQLHSTPSGSWVQRLLRWSKGALSQKMFWRMAIVIMVIALVMSRSRMGNAAFFAATVLGSLVALMFYKDKPRALVVFMLSILFVDSVIIGSLFGFDQVQQEIAETSLATETRDEVVEWSIPMIKDFAVTGVGMGGFGSSFPSYMQRAIGYYNHAHNEYVEFAVEAGIPMTLMLGAICLWSLKKCINVMRTHNSKTLKGTALGCFMAIVGMLLHISVDFNLQPPANALTFLVLLTLTGCLEPVRVQRRLRGATRV</sequence>
<comment type="caution">
    <text evidence="7">The sequence shown here is derived from an EMBL/GenBank/DDBJ whole genome shotgun (WGS) entry which is preliminary data.</text>
</comment>
<dbReference type="PANTHER" id="PTHR37422:SF13">
    <property type="entry name" value="LIPOPOLYSACCHARIDE BIOSYNTHESIS PROTEIN PA4999-RELATED"/>
    <property type="match status" value="1"/>
</dbReference>
<feature type="transmembrane region" description="Helical" evidence="5">
    <location>
        <begin position="15"/>
        <end position="35"/>
    </location>
</feature>
<feature type="transmembrane region" description="Helical" evidence="5">
    <location>
        <begin position="332"/>
        <end position="350"/>
    </location>
</feature>
<evidence type="ECO:0000313" key="8">
    <source>
        <dbReference type="Proteomes" id="UP001589645"/>
    </source>
</evidence>
<protein>
    <submittedName>
        <fullName evidence="7">O-antigen ligase family protein</fullName>
    </submittedName>
</protein>
<feature type="transmembrane region" description="Helical" evidence="5">
    <location>
        <begin position="156"/>
        <end position="173"/>
    </location>
</feature>
<feature type="transmembrane region" description="Helical" evidence="5">
    <location>
        <begin position="180"/>
        <end position="201"/>
    </location>
</feature>
<proteinExistence type="predicted"/>
<dbReference type="PANTHER" id="PTHR37422">
    <property type="entry name" value="TEICHURONIC ACID BIOSYNTHESIS PROTEIN TUAE"/>
    <property type="match status" value="1"/>
</dbReference>
<reference evidence="7 8" key="1">
    <citation type="submission" date="2024-09" db="EMBL/GenBank/DDBJ databases">
        <authorList>
            <person name="Sun Q."/>
            <person name="Mori K."/>
        </authorList>
    </citation>
    <scope>NUCLEOTIDE SEQUENCE [LARGE SCALE GENOMIC DNA]</scope>
    <source>
        <strain evidence="7 8">CECT 8064</strain>
    </source>
</reference>
<dbReference type="InterPro" id="IPR051533">
    <property type="entry name" value="WaaL-like"/>
</dbReference>
<dbReference type="Pfam" id="PF04932">
    <property type="entry name" value="Wzy_C"/>
    <property type="match status" value="1"/>
</dbReference>
<feature type="transmembrane region" description="Helical" evidence="5">
    <location>
        <begin position="90"/>
        <end position="112"/>
    </location>
</feature>
<evidence type="ECO:0000259" key="6">
    <source>
        <dbReference type="Pfam" id="PF04932"/>
    </source>
</evidence>
<evidence type="ECO:0000256" key="5">
    <source>
        <dbReference type="SAM" id="Phobius"/>
    </source>
</evidence>
<keyword evidence="8" id="KW-1185">Reference proteome</keyword>
<comment type="subcellular location">
    <subcellularLocation>
        <location evidence="1">Membrane</location>
        <topology evidence="1">Multi-pass membrane protein</topology>
    </subcellularLocation>
</comment>
<name>A0ABV5HP61_9VIBR</name>
<keyword evidence="3 5" id="KW-1133">Transmembrane helix</keyword>
<accession>A0ABV5HP61</accession>
<evidence type="ECO:0000256" key="4">
    <source>
        <dbReference type="ARBA" id="ARBA00023136"/>
    </source>
</evidence>
<evidence type="ECO:0000313" key="7">
    <source>
        <dbReference type="EMBL" id="MFB9135760.1"/>
    </source>
</evidence>
<feature type="transmembrane region" description="Helical" evidence="5">
    <location>
        <begin position="133"/>
        <end position="150"/>
    </location>
</feature>
<feature type="transmembrane region" description="Helical" evidence="5">
    <location>
        <begin position="307"/>
        <end position="326"/>
    </location>
</feature>
<evidence type="ECO:0000256" key="1">
    <source>
        <dbReference type="ARBA" id="ARBA00004141"/>
    </source>
</evidence>
<evidence type="ECO:0000256" key="2">
    <source>
        <dbReference type="ARBA" id="ARBA00022692"/>
    </source>
</evidence>
<organism evidence="7 8">
    <name type="scientific">Vibrio olivae</name>
    <dbReference type="NCBI Taxonomy" id="1243002"/>
    <lineage>
        <taxon>Bacteria</taxon>
        <taxon>Pseudomonadati</taxon>
        <taxon>Pseudomonadota</taxon>
        <taxon>Gammaproteobacteria</taxon>
        <taxon>Vibrionales</taxon>
        <taxon>Vibrionaceae</taxon>
        <taxon>Vibrio</taxon>
    </lineage>
</organism>
<keyword evidence="2 5" id="KW-0812">Transmembrane</keyword>
<dbReference type="RefSeq" id="WP_390193057.1">
    <property type="nucleotide sequence ID" value="NZ_JBHMEP010000002.1"/>
</dbReference>
<dbReference type="EMBL" id="JBHMEP010000002">
    <property type="protein sequence ID" value="MFB9135760.1"/>
    <property type="molecule type" value="Genomic_DNA"/>
</dbReference>
<dbReference type="Proteomes" id="UP001589645">
    <property type="component" value="Unassembled WGS sequence"/>
</dbReference>
<gene>
    <name evidence="7" type="ORF">ACFFUV_12380</name>
</gene>
<keyword evidence="4 5" id="KW-0472">Membrane</keyword>
<dbReference type="GO" id="GO:0016874">
    <property type="term" value="F:ligase activity"/>
    <property type="evidence" value="ECO:0007669"/>
    <property type="project" value="UniProtKB-KW"/>
</dbReference>
<dbReference type="InterPro" id="IPR007016">
    <property type="entry name" value="O-antigen_ligase-rel_domated"/>
</dbReference>
<keyword evidence="7" id="KW-0436">Ligase</keyword>
<evidence type="ECO:0000256" key="3">
    <source>
        <dbReference type="ARBA" id="ARBA00022989"/>
    </source>
</evidence>